<feature type="repeat" description="PPR" evidence="3">
    <location>
        <begin position="80"/>
        <end position="114"/>
    </location>
</feature>
<comment type="similarity">
    <text evidence="1">Belongs to the PPR family. PCMP-H subfamily.</text>
</comment>
<dbReference type="InterPro" id="IPR046960">
    <property type="entry name" value="PPR_At4g14850-like_plant"/>
</dbReference>
<dbReference type="PROSITE" id="PS51375">
    <property type="entry name" value="PPR"/>
    <property type="match status" value="7"/>
</dbReference>
<sequence length="753" mass="83421">MVPPGARPRSLNRSIAGIRSQWPAPSTPKQAAELHAHMVVTGAVRHPPSLAHLMMCLSDPNGGDDLDHAFRVFSGVPGPSTFLWNTLVRACCRHNAPAESIRLYRRMRREGVEMDAHTFCFVFRACGLSSAGESQAVHGNFLRAFGEGDDPLVGNSLIHMYSELGLIELSKKAFEGINHKDVISWTTIVGGYVKSGRLDEAQNLFDEMPVRNVVSWTSLMTGYSQAGRPAEAVRTFKAMLSANVMPDSVAIVSALSACSQLKDLELGRWIHAVVDDHNIRLTRNLSVAMIDMYSKCGDLPSARRVFDSTGWMNLSACNAMIDGYCKLGHVELARAIFDEMGDRDLISFNSMIGGYVQNSDVRDALAVFSELRAMGLKPDNVTMVTLLAACASLGALQQGRALHAHVLVCSIRVDLHLGTSLLDMYAKCGRIEDARLVFEKMPEKDVLAWTAIISGLSVHGQGRAALEYFSDMQKQGIRPNGVAYIGVLTACSHSGLVEDGRWHFEEMRSLFRIEPEIEHYGCMIDLLSRGGYLREAEELIQAMPMEPNAVIWSSFLAACRFHGDVRLAEKAAGRLLLLEPHEDAAYVQLCNVYASSGMSASSSEIRRVMEERGIKKTAGCSSVVVNGEIHEFIAGDRSHPEISDIREMMSEMARRLREAGYLPDTWRVTIDVDEEEKEESLLVHSERIAIAFGLMKSGAAHLPIQILKNLRTCEDCHHAIKLISKIWNRTIIVRDRSRFHHFTDGQCSCGDFW</sequence>
<dbReference type="EMBL" id="LR746267">
    <property type="protein sequence ID" value="CAA7395296.1"/>
    <property type="molecule type" value="Genomic_DNA"/>
</dbReference>
<dbReference type="SUPFAM" id="SSF48452">
    <property type="entry name" value="TPR-like"/>
    <property type="match status" value="1"/>
</dbReference>
<dbReference type="PANTHER" id="PTHR47926">
    <property type="entry name" value="PENTATRICOPEPTIDE REPEAT-CONTAINING PROTEIN"/>
    <property type="match status" value="1"/>
</dbReference>
<evidence type="ECO:0000259" key="5">
    <source>
        <dbReference type="Pfam" id="PF14432"/>
    </source>
</evidence>
<dbReference type="NCBIfam" id="TIGR00756">
    <property type="entry name" value="PPR"/>
    <property type="match status" value="7"/>
</dbReference>
<reference evidence="6" key="1">
    <citation type="submission" date="2020-02" db="EMBL/GenBank/DDBJ databases">
        <authorList>
            <person name="Scholz U."/>
            <person name="Mascher M."/>
            <person name="Fiebig A."/>
        </authorList>
    </citation>
    <scope>NUCLEOTIDE SEQUENCE</scope>
</reference>
<dbReference type="InterPro" id="IPR032867">
    <property type="entry name" value="DYW_dom"/>
</dbReference>
<feature type="repeat" description="PPR" evidence="3">
    <location>
        <begin position="414"/>
        <end position="444"/>
    </location>
</feature>
<proteinExistence type="inferred from homology"/>
<feature type="repeat" description="PPR" evidence="3">
    <location>
        <begin position="445"/>
        <end position="479"/>
    </location>
</feature>
<evidence type="ECO:0000256" key="4">
    <source>
        <dbReference type="SAM" id="MobiDB-lite"/>
    </source>
</evidence>
<feature type="repeat" description="PPR" evidence="3">
    <location>
        <begin position="313"/>
        <end position="343"/>
    </location>
</feature>
<dbReference type="Pfam" id="PF20430">
    <property type="entry name" value="Eplus_motif"/>
    <property type="match status" value="1"/>
</dbReference>
<dbReference type="FunFam" id="1.25.40.10:FF:000690">
    <property type="entry name" value="Pentatricopeptide repeat-containing protein"/>
    <property type="match status" value="1"/>
</dbReference>
<dbReference type="InterPro" id="IPR002885">
    <property type="entry name" value="PPR_rpt"/>
</dbReference>
<dbReference type="OrthoDB" id="185373at2759"/>
<dbReference type="Pfam" id="PF13041">
    <property type="entry name" value="PPR_2"/>
    <property type="match status" value="4"/>
</dbReference>
<name>A0A7I8KDF0_SPIIN</name>
<feature type="repeat" description="PPR" evidence="3">
    <location>
        <begin position="212"/>
        <end position="246"/>
    </location>
</feature>
<dbReference type="Proteomes" id="UP000663760">
    <property type="component" value="Chromosome 4"/>
</dbReference>
<dbReference type="AlphaFoldDB" id="A0A7I8KDF0"/>
<evidence type="ECO:0000256" key="3">
    <source>
        <dbReference type="PROSITE-ProRule" id="PRU00708"/>
    </source>
</evidence>
<dbReference type="PANTHER" id="PTHR47926:SF358">
    <property type="entry name" value="PENTATRICOPEPTIDE REPEAT-CONTAINING PROTEIN-RELATED"/>
    <property type="match status" value="1"/>
</dbReference>
<dbReference type="GO" id="GO:0009451">
    <property type="term" value="P:RNA modification"/>
    <property type="evidence" value="ECO:0007669"/>
    <property type="project" value="InterPro"/>
</dbReference>
<protein>
    <recommendedName>
        <fullName evidence="5">DYW domain-containing protein</fullName>
    </recommendedName>
</protein>
<keyword evidence="2" id="KW-0677">Repeat</keyword>
<dbReference type="InterPro" id="IPR046848">
    <property type="entry name" value="E_motif"/>
</dbReference>
<dbReference type="Pfam" id="PF20431">
    <property type="entry name" value="E_motif"/>
    <property type="match status" value="1"/>
</dbReference>
<dbReference type="InterPro" id="IPR011990">
    <property type="entry name" value="TPR-like_helical_dom_sf"/>
</dbReference>
<dbReference type="GO" id="GO:0003729">
    <property type="term" value="F:mRNA binding"/>
    <property type="evidence" value="ECO:0007669"/>
    <property type="project" value="UniProtKB-ARBA"/>
</dbReference>
<dbReference type="Pfam" id="PF12854">
    <property type="entry name" value="PPR_1"/>
    <property type="match status" value="1"/>
</dbReference>
<feature type="region of interest" description="Disordered" evidence="4">
    <location>
        <begin position="1"/>
        <end position="26"/>
    </location>
</feature>
<evidence type="ECO:0000256" key="2">
    <source>
        <dbReference type="ARBA" id="ARBA00022737"/>
    </source>
</evidence>
<organism evidence="6 7">
    <name type="scientific">Spirodela intermedia</name>
    <name type="common">Intermediate duckweed</name>
    <dbReference type="NCBI Taxonomy" id="51605"/>
    <lineage>
        <taxon>Eukaryota</taxon>
        <taxon>Viridiplantae</taxon>
        <taxon>Streptophyta</taxon>
        <taxon>Embryophyta</taxon>
        <taxon>Tracheophyta</taxon>
        <taxon>Spermatophyta</taxon>
        <taxon>Magnoliopsida</taxon>
        <taxon>Liliopsida</taxon>
        <taxon>Araceae</taxon>
        <taxon>Lemnoideae</taxon>
        <taxon>Spirodela</taxon>
    </lineage>
</organism>
<evidence type="ECO:0000313" key="6">
    <source>
        <dbReference type="EMBL" id="CAA7395296.1"/>
    </source>
</evidence>
<dbReference type="FunFam" id="1.25.40.10:FF:000333">
    <property type="entry name" value="Pentatricopeptide repeat-containing protein"/>
    <property type="match status" value="1"/>
</dbReference>
<feature type="domain" description="DYW" evidence="5">
    <location>
        <begin position="660"/>
        <end position="753"/>
    </location>
</feature>
<dbReference type="Pfam" id="PF14432">
    <property type="entry name" value="DYW_deaminase"/>
    <property type="match status" value="1"/>
</dbReference>
<accession>A0A7I8KDF0</accession>
<evidence type="ECO:0000256" key="1">
    <source>
        <dbReference type="ARBA" id="ARBA00006643"/>
    </source>
</evidence>
<dbReference type="Pfam" id="PF01535">
    <property type="entry name" value="PPR"/>
    <property type="match status" value="3"/>
</dbReference>
<feature type="repeat" description="PPR" evidence="3">
    <location>
        <begin position="181"/>
        <end position="211"/>
    </location>
</feature>
<keyword evidence="7" id="KW-1185">Reference proteome</keyword>
<gene>
    <name evidence="6" type="ORF">SI8410_04005957</name>
</gene>
<dbReference type="InterPro" id="IPR046849">
    <property type="entry name" value="E2_motif"/>
</dbReference>
<dbReference type="GO" id="GO:0008270">
    <property type="term" value="F:zinc ion binding"/>
    <property type="evidence" value="ECO:0007669"/>
    <property type="project" value="InterPro"/>
</dbReference>
<dbReference type="Gene3D" id="1.25.40.10">
    <property type="entry name" value="Tetratricopeptide repeat domain"/>
    <property type="match status" value="4"/>
</dbReference>
<evidence type="ECO:0000313" key="7">
    <source>
        <dbReference type="Proteomes" id="UP000663760"/>
    </source>
</evidence>
<feature type="repeat" description="PPR" evidence="3">
    <location>
        <begin position="344"/>
        <end position="378"/>
    </location>
</feature>
<dbReference type="FunFam" id="1.25.40.10:FF:000348">
    <property type="entry name" value="Pentatricopeptide repeat-containing protein chloroplastic"/>
    <property type="match status" value="1"/>
</dbReference>